<dbReference type="PROSITE" id="PS51857">
    <property type="entry name" value="CSD_2"/>
    <property type="match status" value="1"/>
</dbReference>
<dbReference type="PROSITE" id="PS00352">
    <property type="entry name" value="CSD_1"/>
    <property type="match status" value="1"/>
</dbReference>
<dbReference type="GO" id="GO:0005829">
    <property type="term" value="C:cytosol"/>
    <property type="evidence" value="ECO:0007669"/>
    <property type="project" value="UniProtKB-ARBA"/>
</dbReference>
<organism evidence="5 6">
    <name type="scientific">Kushneria phyllosphaerae</name>
    <dbReference type="NCBI Taxonomy" id="2100822"/>
    <lineage>
        <taxon>Bacteria</taxon>
        <taxon>Pseudomonadati</taxon>
        <taxon>Pseudomonadota</taxon>
        <taxon>Gammaproteobacteria</taxon>
        <taxon>Oceanospirillales</taxon>
        <taxon>Halomonadaceae</taxon>
        <taxon>Kushneria</taxon>
    </lineage>
</organism>
<evidence type="ECO:0000256" key="2">
    <source>
        <dbReference type="ARBA" id="ARBA00022490"/>
    </source>
</evidence>
<dbReference type="PRINTS" id="PR00050">
    <property type="entry name" value="COLDSHOCK"/>
</dbReference>
<dbReference type="CDD" id="cd04458">
    <property type="entry name" value="CSP_CDS"/>
    <property type="match status" value="1"/>
</dbReference>
<dbReference type="Pfam" id="PF00313">
    <property type="entry name" value="CSD"/>
    <property type="match status" value="1"/>
</dbReference>
<name>A0A2R8CKA1_9GAMM</name>
<dbReference type="PANTHER" id="PTHR46565:SF20">
    <property type="entry name" value="COLD SHOCK DOMAIN-CONTAINING PROTEIN 4"/>
    <property type="match status" value="1"/>
</dbReference>
<feature type="domain" description="CSD" evidence="4">
    <location>
        <begin position="43"/>
        <end position="108"/>
    </location>
</feature>
<gene>
    <name evidence="5" type="primary">cspG_2</name>
    <name evidence="5" type="ORF">KSP9073_01331</name>
</gene>
<evidence type="ECO:0000259" key="4">
    <source>
        <dbReference type="PROSITE" id="PS51857"/>
    </source>
</evidence>
<reference evidence="6" key="1">
    <citation type="submission" date="2018-03" db="EMBL/GenBank/DDBJ databases">
        <authorList>
            <person name="Navarro De La Torre S."/>
        </authorList>
    </citation>
    <scope>NUCLEOTIDE SEQUENCE [LARGE SCALE GENOMIC DNA]</scope>
    <source>
        <strain evidence="6">EAod3</strain>
    </source>
</reference>
<dbReference type="InterPro" id="IPR002059">
    <property type="entry name" value="CSP_DNA-bd"/>
</dbReference>
<dbReference type="InterPro" id="IPR019844">
    <property type="entry name" value="CSD_CS"/>
</dbReference>
<protein>
    <submittedName>
        <fullName evidence="5">Cold shock-like protein CspG</fullName>
    </submittedName>
</protein>
<evidence type="ECO:0000313" key="6">
    <source>
        <dbReference type="Proteomes" id="UP000244934"/>
    </source>
</evidence>
<comment type="subcellular location">
    <subcellularLocation>
        <location evidence="1 3">Cytoplasm</location>
    </subcellularLocation>
</comment>
<evidence type="ECO:0000256" key="1">
    <source>
        <dbReference type="ARBA" id="ARBA00004496"/>
    </source>
</evidence>
<dbReference type="PANTHER" id="PTHR46565">
    <property type="entry name" value="COLD SHOCK DOMAIN PROTEIN 2"/>
    <property type="match status" value="1"/>
</dbReference>
<dbReference type="Gene3D" id="6.20.370.130">
    <property type="match status" value="1"/>
</dbReference>
<dbReference type="EMBL" id="ONZI01000002">
    <property type="protein sequence ID" value="SPJ33326.1"/>
    <property type="molecule type" value="Genomic_DNA"/>
</dbReference>
<sequence>MLQKVALEKNFLIEVSIMFLLKAQGINGLRLGITANKARTSKMATGTVKWFNDTKGFGFISPDDGGDDLFAHFSEIQAEGFKSLQDGQKVSFEVTQGKKGLQAANIKAVD</sequence>
<dbReference type="InterPro" id="IPR011129">
    <property type="entry name" value="CSD"/>
</dbReference>
<dbReference type="GO" id="GO:0003676">
    <property type="term" value="F:nucleic acid binding"/>
    <property type="evidence" value="ECO:0007669"/>
    <property type="project" value="InterPro"/>
</dbReference>
<evidence type="ECO:0000313" key="5">
    <source>
        <dbReference type="EMBL" id="SPJ33326.1"/>
    </source>
</evidence>
<proteinExistence type="predicted"/>
<keyword evidence="6" id="KW-1185">Reference proteome</keyword>
<dbReference type="Gene3D" id="2.40.50.140">
    <property type="entry name" value="Nucleic acid-binding proteins"/>
    <property type="match status" value="1"/>
</dbReference>
<dbReference type="SUPFAM" id="SSF50249">
    <property type="entry name" value="Nucleic acid-binding proteins"/>
    <property type="match status" value="1"/>
</dbReference>
<dbReference type="Proteomes" id="UP000244934">
    <property type="component" value="Unassembled WGS sequence"/>
</dbReference>
<dbReference type="SMART" id="SM00357">
    <property type="entry name" value="CSP"/>
    <property type="match status" value="1"/>
</dbReference>
<dbReference type="AlphaFoldDB" id="A0A2R8CKA1"/>
<evidence type="ECO:0000256" key="3">
    <source>
        <dbReference type="RuleBase" id="RU000408"/>
    </source>
</evidence>
<dbReference type="InterPro" id="IPR012340">
    <property type="entry name" value="NA-bd_OB-fold"/>
</dbReference>
<dbReference type="FunFam" id="2.40.50.140:FF:000006">
    <property type="entry name" value="Cold shock protein CspC"/>
    <property type="match status" value="1"/>
</dbReference>
<accession>A0A2R8CKA1</accession>
<keyword evidence="2" id="KW-0963">Cytoplasm</keyword>